<protein>
    <submittedName>
        <fullName evidence="2">Amino acid ABC transporter permease</fullName>
    </submittedName>
</protein>
<reference evidence="2 3" key="1">
    <citation type="submission" date="2022-10" db="EMBL/GenBank/DDBJ databases">
        <title>Draft genome sequence of Streptomyces sp. YSPA8.</title>
        <authorList>
            <person name="Moriuchi R."/>
            <person name="Dohra H."/>
            <person name="Yamamura H."/>
            <person name="Kodani S."/>
        </authorList>
    </citation>
    <scope>NUCLEOTIDE SEQUENCE [LARGE SCALE GENOMIC DNA]</scope>
    <source>
        <strain evidence="2 3">YSPA8</strain>
    </source>
</reference>
<dbReference type="RefSeq" id="WP_323449558.1">
    <property type="nucleotide sequence ID" value="NZ_BSBI01000011.1"/>
</dbReference>
<organism evidence="2 3">
    <name type="scientific">Streptomyces yaizuensis</name>
    <dbReference type="NCBI Taxonomy" id="2989713"/>
    <lineage>
        <taxon>Bacteria</taxon>
        <taxon>Bacillati</taxon>
        <taxon>Actinomycetota</taxon>
        <taxon>Actinomycetes</taxon>
        <taxon>Kitasatosporales</taxon>
        <taxon>Streptomycetaceae</taxon>
        <taxon>Streptomyces</taxon>
    </lineage>
</organism>
<name>A0ABQ5P4Q5_9ACTN</name>
<evidence type="ECO:0000313" key="3">
    <source>
        <dbReference type="Proteomes" id="UP001291653"/>
    </source>
</evidence>
<dbReference type="EMBL" id="BSBI01000011">
    <property type="protein sequence ID" value="GLF97559.1"/>
    <property type="molecule type" value="Genomic_DNA"/>
</dbReference>
<proteinExistence type="predicted"/>
<feature type="region of interest" description="Disordered" evidence="1">
    <location>
        <begin position="14"/>
        <end position="41"/>
    </location>
</feature>
<evidence type="ECO:0000313" key="2">
    <source>
        <dbReference type="EMBL" id="GLF97559.1"/>
    </source>
</evidence>
<sequence>MAWDEWERLKTEAVERQAGGVRLNGTAPDPTPGGGSVTGGLKSSRDVWLAAGADVGALRGDVGTALGRLESGQSGLGPGEGCLSAAAQRELYASWQRYAEDVRARCGRLGGILDQVGQDLLRTDALVEAAFARVSAAHADTDAVGGRPQGG</sequence>
<evidence type="ECO:0000256" key="1">
    <source>
        <dbReference type="SAM" id="MobiDB-lite"/>
    </source>
</evidence>
<accession>A0ABQ5P4Q5</accession>
<gene>
    <name evidence="2" type="ORF">SYYSPA8_24700</name>
</gene>
<dbReference type="Proteomes" id="UP001291653">
    <property type="component" value="Unassembled WGS sequence"/>
</dbReference>
<keyword evidence="3" id="KW-1185">Reference proteome</keyword>
<comment type="caution">
    <text evidence="2">The sequence shown here is derived from an EMBL/GenBank/DDBJ whole genome shotgun (WGS) entry which is preliminary data.</text>
</comment>